<sequence length="134" mass="15467">MWFPCSNVFIKLVSAVFMWVICGCCSFYISFSIIISWSSKTMSSEYGFSCWFAGTSQTRVSLVIIWYLFLDNVSCTIVVRFEFIFVVGTLPKFLFIFLLFTELCTSFYFCLSLLACFGSRSKLFIVCWCVLDSL</sequence>
<keyword evidence="1" id="KW-1133">Transmembrane helix</keyword>
<evidence type="ECO:0000313" key="3">
    <source>
        <dbReference type="Proteomes" id="UP001443914"/>
    </source>
</evidence>
<reference evidence="2" key="1">
    <citation type="submission" date="2024-03" db="EMBL/GenBank/DDBJ databases">
        <title>WGS assembly of Saponaria officinalis var. Norfolk2.</title>
        <authorList>
            <person name="Jenkins J."/>
            <person name="Shu S."/>
            <person name="Grimwood J."/>
            <person name="Barry K."/>
            <person name="Goodstein D."/>
            <person name="Schmutz J."/>
            <person name="Leebens-Mack J."/>
            <person name="Osbourn A."/>
        </authorList>
    </citation>
    <scope>NUCLEOTIDE SEQUENCE [LARGE SCALE GENOMIC DNA]</scope>
    <source>
        <strain evidence="2">JIC</strain>
    </source>
</reference>
<dbReference type="Proteomes" id="UP001443914">
    <property type="component" value="Unassembled WGS sequence"/>
</dbReference>
<keyword evidence="1" id="KW-0812">Transmembrane</keyword>
<name>A0AAW1LIV1_SAPOF</name>
<protein>
    <submittedName>
        <fullName evidence="2">Uncharacterized protein</fullName>
    </submittedName>
</protein>
<organism evidence="2 3">
    <name type="scientific">Saponaria officinalis</name>
    <name type="common">Common soapwort</name>
    <name type="synonym">Lychnis saponaria</name>
    <dbReference type="NCBI Taxonomy" id="3572"/>
    <lineage>
        <taxon>Eukaryota</taxon>
        <taxon>Viridiplantae</taxon>
        <taxon>Streptophyta</taxon>
        <taxon>Embryophyta</taxon>
        <taxon>Tracheophyta</taxon>
        <taxon>Spermatophyta</taxon>
        <taxon>Magnoliopsida</taxon>
        <taxon>eudicotyledons</taxon>
        <taxon>Gunneridae</taxon>
        <taxon>Pentapetalae</taxon>
        <taxon>Caryophyllales</taxon>
        <taxon>Caryophyllaceae</taxon>
        <taxon>Caryophylleae</taxon>
        <taxon>Saponaria</taxon>
    </lineage>
</organism>
<evidence type="ECO:0000256" key="1">
    <source>
        <dbReference type="SAM" id="Phobius"/>
    </source>
</evidence>
<comment type="caution">
    <text evidence="2">The sequence shown here is derived from an EMBL/GenBank/DDBJ whole genome shotgun (WGS) entry which is preliminary data.</text>
</comment>
<feature type="transmembrane region" description="Helical" evidence="1">
    <location>
        <begin position="12"/>
        <end position="34"/>
    </location>
</feature>
<proteinExistence type="predicted"/>
<evidence type="ECO:0000313" key="2">
    <source>
        <dbReference type="EMBL" id="KAK9733517.1"/>
    </source>
</evidence>
<accession>A0AAW1LIV1</accession>
<gene>
    <name evidence="2" type="ORF">RND81_04G072500</name>
</gene>
<keyword evidence="1" id="KW-0472">Membrane</keyword>
<dbReference type="AlphaFoldDB" id="A0AAW1LIV1"/>
<keyword evidence="3" id="KW-1185">Reference proteome</keyword>
<dbReference type="EMBL" id="JBDFQZ010000004">
    <property type="protein sequence ID" value="KAK9733517.1"/>
    <property type="molecule type" value="Genomic_DNA"/>
</dbReference>